<dbReference type="SUPFAM" id="SSF110710">
    <property type="entry name" value="TTHA0583/YokD-like"/>
    <property type="match status" value="1"/>
</dbReference>
<reference evidence="3" key="1">
    <citation type="journal article" date="2019" name="Int. J. Syst. Evol. Microbiol.">
        <title>The Global Catalogue of Microorganisms (GCM) 10K type strain sequencing project: providing services to taxonomists for standard genome sequencing and annotation.</title>
        <authorList>
            <consortium name="The Broad Institute Genomics Platform"/>
            <consortium name="The Broad Institute Genome Sequencing Center for Infectious Disease"/>
            <person name="Wu L."/>
            <person name="Ma J."/>
        </authorList>
    </citation>
    <scope>NUCLEOTIDE SEQUENCE [LARGE SCALE GENOMIC DNA]</scope>
    <source>
        <strain evidence="3">CCUG 53270</strain>
    </source>
</reference>
<name>A0ABW3UF96_9BACL</name>
<organism evidence="2 3">
    <name type="scientific">Paenibacillus vulneris</name>
    <dbReference type="NCBI Taxonomy" id="1133364"/>
    <lineage>
        <taxon>Bacteria</taxon>
        <taxon>Bacillati</taxon>
        <taxon>Bacillota</taxon>
        <taxon>Bacilli</taxon>
        <taxon>Bacillales</taxon>
        <taxon>Paenibacillaceae</taxon>
        <taxon>Paenibacillus</taxon>
    </lineage>
</organism>
<dbReference type="NCBIfam" id="TIGR01440">
    <property type="entry name" value="TIGR01440 family protein"/>
    <property type="match status" value="1"/>
</dbReference>
<dbReference type="Gene3D" id="3.40.50.10360">
    <property type="entry name" value="Hypothetical protein TT1679"/>
    <property type="match status" value="1"/>
</dbReference>
<dbReference type="Proteomes" id="UP001597180">
    <property type="component" value="Unassembled WGS sequence"/>
</dbReference>
<dbReference type="PIRSF" id="PIRSF007510">
    <property type="entry name" value="UCP007510"/>
    <property type="match status" value="1"/>
</dbReference>
<proteinExistence type="inferred from homology"/>
<dbReference type="InterPro" id="IPR006340">
    <property type="entry name" value="DUF436"/>
</dbReference>
<evidence type="ECO:0000313" key="2">
    <source>
        <dbReference type="EMBL" id="MFD1218535.1"/>
    </source>
</evidence>
<protein>
    <recommendedName>
        <fullName evidence="1">UPF0340 protein ACFQ4B_00260</fullName>
    </recommendedName>
</protein>
<comment type="caution">
    <text evidence="2">The sequence shown here is derived from an EMBL/GenBank/DDBJ whole genome shotgun (WGS) entry which is preliminary data.</text>
</comment>
<accession>A0ABW3UF96</accession>
<comment type="similarity">
    <text evidence="1">Belongs to the UPF0340 family.</text>
</comment>
<dbReference type="HAMAP" id="MF_00800">
    <property type="entry name" value="UPF0340"/>
    <property type="match status" value="1"/>
</dbReference>
<sequence length="209" mass="22506">MDNAEQFRQAAAEPASLDISAIRGHLEQALRELIQAGHIEAGQIIVFGTSTSEVLGKHIGTSGTEEVAEQLFAAMQAMRKEVRFYPAYQCCEHLNRALVVEREAMKEYRLDPVSVIPVPRAGGSMASYAFKNLPQACVVETIEAHAGIDIGGTLIGMHLKRVAVPFKPSIRMIGHASILAAYTRPKLIGGARAVYDMDSAEPQGAGSCT</sequence>
<evidence type="ECO:0000313" key="3">
    <source>
        <dbReference type="Proteomes" id="UP001597180"/>
    </source>
</evidence>
<dbReference type="EMBL" id="JBHTLU010000003">
    <property type="protein sequence ID" value="MFD1218535.1"/>
    <property type="molecule type" value="Genomic_DNA"/>
</dbReference>
<keyword evidence="3" id="KW-1185">Reference proteome</keyword>
<dbReference type="RefSeq" id="WP_345593806.1">
    <property type="nucleotide sequence ID" value="NZ_BAABJG010000047.1"/>
</dbReference>
<gene>
    <name evidence="2" type="ORF">ACFQ4B_00260</name>
</gene>
<dbReference type="InterPro" id="IPR028345">
    <property type="entry name" value="Antibiotic_NAT-like"/>
</dbReference>
<evidence type="ECO:0000256" key="1">
    <source>
        <dbReference type="HAMAP-Rule" id="MF_00800"/>
    </source>
</evidence>
<dbReference type="Pfam" id="PF04260">
    <property type="entry name" value="DUF436"/>
    <property type="match status" value="1"/>
</dbReference>